<evidence type="ECO:0000313" key="2">
    <source>
        <dbReference type="Proteomes" id="UP000489600"/>
    </source>
</evidence>
<sequence length="140" mass="16061">MAIESVDVELLTDLVGDILARINITTVNKCIVSSKEMVKMMSSREYSLLFQGKHEDKPSKVLFMGSRNKEFKDRYHNVWIYNPTSGELRKPPRLATNFDRFVLMTMTRKYFLGSVSGLFKALAVTRAGEETTYLLCLYFG</sequence>
<keyword evidence="2" id="KW-1185">Reference proteome</keyword>
<dbReference type="AlphaFoldDB" id="A0A565CHN1"/>
<dbReference type="Proteomes" id="UP000489600">
    <property type="component" value="Unassembled WGS sequence"/>
</dbReference>
<comment type="caution">
    <text evidence="1">The sequence shown here is derived from an EMBL/GenBank/DDBJ whole genome shotgun (WGS) entry which is preliminary data.</text>
</comment>
<accession>A0A565CHN1</accession>
<dbReference type="EMBL" id="CABITT030000008">
    <property type="protein sequence ID" value="VVB13046.1"/>
    <property type="molecule type" value="Genomic_DNA"/>
</dbReference>
<proteinExistence type="predicted"/>
<name>A0A565CHN1_9BRAS</name>
<organism evidence="1 2">
    <name type="scientific">Arabis nemorensis</name>
    <dbReference type="NCBI Taxonomy" id="586526"/>
    <lineage>
        <taxon>Eukaryota</taxon>
        <taxon>Viridiplantae</taxon>
        <taxon>Streptophyta</taxon>
        <taxon>Embryophyta</taxon>
        <taxon>Tracheophyta</taxon>
        <taxon>Spermatophyta</taxon>
        <taxon>Magnoliopsida</taxon>
        <taxon>eudicotyledons</taxon>
        <taxon>Gunneridae</taxon>
        <taxon>Pentapetalae</taxon>
        <taxon>rosids</taxon>
        <taxon>malvids</taxon>
        <taxon>Brassicales</taxon>
        <taxon>Brassicaceae</taxon>
        <taxon>Arabideae</taxon>
        <taxon>Arabis</taxon>
    </lineage>
</organism>
<protein>
    <submittedName>
        <fullName evidence="1">Uncharacterized protein</fullName>
    </submittedName>
</protein>
<reference evidence="1" key="1">
    <citation type="submission" date="2019-07" db="EMBL/GenBank/DDBJ databases">
        <authorList>
            <person name="Dittberner H."/>
        </authorList>
    </citation>
    <scope>NUCLEOTIDE SEQUENCE [LARGE SCALE GENOMIC DNA]</scope>
</reference>
<evidence type="ECO:0000313" key="1">
    <source>
        <dbReference type="EMBL" id="VVB13046.1"/>
    </source>
</evidence>
<gene>
    <name evidence="1" type="ORF">ANE_LOCUS23490</name>
</gene>